<dbReference type="InterPro" id="IPR050198">
    <property type="entry name" value="Non-receptor_tyrosine_kinases"/>
</dbReference>
<proteinExistence type="inferred from homology"/>
<dbReference type="Gene3D" id="1.10.510.10">
    <property type="entry name" value="Transferase(Phosphotransferase) domain 1"/>
    <property type="match status" value="1"/>
</dbReference>
<dbReference type="SUPFAM" id="SSF55550">
    <property type="entry name" value="SH2 domain"/>
    <property type="match status" value="1"/>
</dbReference>
<evidence type="ECO:0000256" key="7">
    <source>
        <dbReference type="PROSITE-ProRule" id="PRU00191"/>
    </source>
</evidence>
<evidence type="ECO:0000259" key="10">
    <source>
        <dbReference type="PROSITE" id="PS50001"/>
    </source>
</evidence>
<dbReference type="Gene3D" id="3.30.505.10">
    <property type="entry name" value="SH2 domain"/>
    <property type="match status" value="1"/>
</dbReference>
<dbReference type="PROSITE" id="PS50011">
    <property type="entry name" value="PROTEIN_KINASE_DOM"/>
    <property type="match status" value="1"/>
</dbReference>
<dbReference type="InterPro" id="IPR000980">
    <property type="entry name" value="SH2"/>
</dbReference>
<evidence type="ECO:0000256" key="6">
    <source>
        <dbReference type="ARBA" id="ARBA00051245"/>
    </source>
</evidence>
<comment type="similarity">
    <text evidence="9">Belongs to the protein kinase superfamily. Tyr protein kinase family.</text>
</comment>
<dbReference type="InterPro" id="IPR000719">
    <property type="entry name" value="Prot_kinase_dom"/>
</dbReference>
<keyword evidence="2 8" id="KW-0547">Nucleotide-binding</keyword>
<keyword evidence="4 8" id="KW-0067">ATP-binding</keyword>
<dbReference type="InterPro" id="IPR036860">
    <property type="entry name" value="SH2_dom_sf"/>
</dbReference>
<evidence type="ECO:0000313" key="12">
    <source>
        <dbReference type="Proteomes" id="UP000046393"/>
    </source>
</evidence>
<keyword evidence="1 9" id="KW-0808">Transferase</keyword>
<dbReference type="InterPro" id="IPR017441">
    <property type="entry name" value="Protein_kinase_ATP_BS"/>
</dbReference>
<keyword evidence="12" id="KW-1185">Reference proteome</keyword>
<dbReference type="SMART" id="SM00252">
    <property type="entry name" value="SH2"/>
    <property type="match status" value="1"/>
</dbReference>
<dbReference type="AlphaFoldDB" id="A0A0N5A830"/>
<evidence type="ECO:0000256" key="9">
    <source>
        <dbReference type="RuleBase" id="RU362096"/>
    </source>
</evidence>
<dbReference type="PROSITE" id="PS00107">
    <property type="entry name" value="PROTEIN_KINASE_ATP"/>
    <property type="match status" value="1"/>
</dbReference>
<dbReference type="PROSITE" id="PS50001">
    <property type="entry name" value="SH2"/>
    <property type="match status" value="1"/>
</dbReference>
<feature type="binding site" evidence="8">
    <location>
        <position position="162"/>
    </location>
    <ligand>
        <name>ATP</name>
        <dbReference type="ChEBI" id="CHEBI:30616"/>
    </ligand>
</feature>
<dbReference type="GO" id="GO:0004715">
    <property type="term" value="F:non-membrane spanning protein tyrosine kinase activity"/>
    <property type="evidence" value="ECO:0007669"/>
    <property type="project" value="UniProtKB-EC"/>
</dbReference>
<evidence type="ECO:0000256" key="1">
    <source>
        <dbReference type="ARBA" id="ARBA00022679"/>
    </source>
</evidence>
<dbReference type="WBParaSite" id="SMUV_0000021001-mRNA-1">
    <property type="protein sequence ID" value="SMUV_0000021001-mRNA-1"/>
    <property type="gene ID" value="SMUV_0000021001"/>
</dbReference>
<name>A0A0N5A830_9BILA</name>
<evidence type="ECO:0000259" key="11">
    <source>
        <dbReference type="PROSITE" id="PS50011"/>
    </source>
</evidence>
<evidence type="ECO:0000313" key="13">
    <source>
        <dbReference type="WBParaSite" id="SMUV_0000021001-mRNA-1"/>
    </source>
</evidence>
<dbReference type="EC" id="2.7.10.2" evidence="9"/>
<keyword evidence="3 9" id="KW-0418">Kinase</keyword>
<evidence type="ECO:0000256" key="8">
    <source>
        <dbReference type="PROSITE-ProRule" id="PRU10141"/>
    </source>
</evidence>
<comment type="catalytic activity">
    <reaction evidence="6 9">
        <text>L-tyrosyl-[protein] + ATP = O-phospho-L-tyrosyl-[protein] + ADP + H(+)</text>
        <dbReference type="Rhea" id="RHEA:10596"/>
        <dbReference type="Rhea" id="RHEA-COMP:10136"/>
        <dbReference type="Rhea" id="RHEA-COMP:20101"/>
        <dbReference type="ChEBI" id="CHEBI:15378"/>
        <dbReference type="ChEBI" id="CHEBI:30616"/>
        <dbReference type="ChEBI" id="CHEBI:46858"/>
        <dbReference type="ChEBI" id="CHEBI:61978"/>
        <dbReference type="ChEBI" id="CHEBI:456216"/>
        <dbReference type="EC" id="2.7.10.2"/>
    </reaction>
</comment>
<feature type="domain" description="SH2" evidence="10">
    <location>
        <begin position="27"/>
        <end position="120"/>
    </location>
</feature>
<feature type="domain" description="Protein kinase" evidence="11">
    <location>
        <begin position="132"/>
        <end position="418"/>
    </location>
</feature>
<dbReference type="PRINTS" id="PR00109">
    <property type="entry name" value="TYRKINASE"/>
</dbReference>
<protein>
    <recommendedName>
        <fullName evidence="9">Tyrosine-protein kinase</fullName>
        <ecNumber evidence="9">2.7.10.2</ecNumber>
    </recommendedName>
</protein>
<keyword evidence="7" id="KW-0727">SH2 domain</keyword>
<dbReference type="SUPFAM" id="SSF56112">
    <property type="entry name" value="Protein kinase-like (PK-like)"/>
    <property type="match status" value="1"/>
</dbReference>
<dbReference type="InterPro" id="IPR011009">
    <property type="entry name" value="Kinase-like_dom_sf"/>
</dbReference>
<sequence length="418" mass="48240">MVQPLQIIGRVMRSVRQKDDEIKQHQYYVGWLPRHAAENLIKIDGQFLVRQTLEHSGDKKFILTLRHAEHYHHYIFQYDRNGYFLDCNEVSKDSIHNLIEYYVLSQVGIGADGAKLRKPFIRPYYFYSKEQIDIKKVIGKGAFGKAKHAVLHTDKSIDCVVKVMTFESSEIDKEVEIMLQLNHPNILSAIGLVFDTQPIWLITEYAPKGSLKSYLVKSSTQEVPQVLLSKFSIDAAKGLEYLAAKKHHSYHSPPQPICFHCDRVPYNSTFQVIHGDIAARNCLIGHNSQLKISDFGLSYYGYRTIRLDVLDHAPVKWLAPEVIEKHELSSKSDVWAYGVLLWEIFSRCETEPYPDLSHQEAIEKACNCDPPMEAPFETPRVFARIMNRCFRKNPESRITATEIVRICNKECGSFSKWF</sequence>
<evidence type="ECO:0000256" key="5">
    <source>
        <dbReference type="ARBA" id="ARBA00023137"/>
    </source>
</evidence>
<dbReference type="PROSITE" id="PS00109">
    <property type="entry name" value="PROTEIN_KINASE_TYR"/>
    <property type="match status" value="1"/>
</dbReference>
<dbReference type="Pfam" id="PF00017">
    <property type="entry name" value="SH2"/>
    <property type="match status" value="1"/>
</dbReference>
<evidence type="ECO:0000256" key="2">
    <source>
        <dbReference type="ARBA" id="ARBA00022741"/>
    </source>
</evidence>
<dbReference type="InterPro" id="IPR001245">
    <property type="entry name" value="Ser-Thr/Tyr_kinase_cat_dom"/>
</dbReference>
<evidence type="ECO:0000256" key="4">
    <source>
        <dbReference type="ARBA" id="ARBA00022840"/>
    </source>
</evidence>
<dbReference type="Proteomes" id="UP000046393">
    <property type="component" value="Unplaced"/>
</dbReference>
<evidence type="ECO:0000256" key="3">
    <source>
        <dbReference type="ARBA" id="ARBA00022777"/>
    </source>
</evidence>
<dbReference type="Pfam" id="PF07714">
    <property type="entry name" value="PK_Tyr_Ser-Thr"/>
    <property type="match status" value="2"/>
</dbReference>
<dbReference type="CDD" id="cd00192">
    <property type="entry name" value="PTKc"/>
    <property type="match status" value="1"/>
</dbReference>
<reference evidence="13" key="1">
    <citation type="submission" date="2017-02" db="UniProtKB">
        <authorList>
            <consortium name="WormBaseParasite"/>
        </authorList>
    </citation>
    <scope>IDENTIFICATION</scope>
</reference>
<dbReference type="PANTHER" id="PTHR24418">
    <property type="entry name" value="TYROSINE-PROTEIN KINASE"/>
    <property type="match status" value="1"/>
</dbReference>
<dbReference type="STRING" id="451379.A0A0N5A830"/>
<keyword evidence="5 9" id="KW-0829">Tyrosine-protein kinase</keyword>
<dbReference type="GO" id="GO:0005524">
    <property type="term" value="F:ATP binding"/>
    <property type="evidence" value="ECO:0007669"/>
    <property type="project" value="UniProtKB-UniRule"/>
</dbReference>
<accession>A0A0N5A830</accession>
<dbReference type="InterPro" id="IPR008266">
    <property type="entry name" value="Tyr_kinase_AS"/>
</dbReference>
<organism evidence="12 13">
    <name type="scientific">Syphacia muris</name>
    <dbReference type="NCBI Taxonomy" id="451379"/>
    <lineage>
        <taxon>Eukaryota</taxon>
        <taxon>Metazoa</taxon>
        <taxon>Ecdysozoa</taxon>
        <taxon>Nematoda</taxon>
        <taxon>Chromadorea</taxon>
        <taxon>Rhabditida</taxon>
        <taxon>Spirurina</taxon>
        <taxon>Oxyuridomorpha</taxon>
        <taxon>Oxyuroidea</taxon>
        <taxon>Oxyuridae</taxon>
        <taxon>Syphacia</taxon>
    </lineage>
</organism>